<reference evidence="1 2" key="1">
    <citation type="submission" date="2019-10" db="EMBL/GenBank/DDBJ databases">
        <title>Whole-genome sequence of the purple nonsulfur photosynthetic bacterium Rhodocyclus tenuis.</title>
        <authorList>
            <person name="Kyndt J.A."/>
            <person name="Meyer T.E."/>
        </authorList>
    </citation>
    <scope>NUCLEOTIDE SEQUENCE [LARGE SCALE GENOMIC DNA]</scope>
    <source>
        <strain evidence="1 2">DSM 110</strain>
    </source>
</reference>
<protein>
    <submittedName>
        <fullName evidence="1">Uncharacterized protein</fullName>
    </submittedName>
</protein>
<evidence type="ECO:0000313" key="1">
    <source>
        <dbReference type="EMBL" id="MQY52186.1"/>
    </source>
</evidence>
<gene>
    <name evidence="1" type="ORF">GHK24_10410</name>
</gene>
<evidence type="ECO:0000313" key="2">
    <source>
        <dbReference type="Proteomes" id="UP000480275"/>
    </source>
</evidence>
<dbReference type="Proteomes" id="UP000480275">
    <property type="component" value="Unassembled WGS sequence"/>
</dbReference>
<dbReference type="OrthoDB" id="9180615at2"/>
<accession>A0A6L5JYN8</accession>
<dbReference type="AlphaFoldDB" id="A0A6L5JYN8"/>
<organism evidence="1 2">
    <name type="scientific">Rhodocyclus tenuis</name>
    <name type="common">Rhodospirillum tenue</name>
    <dbReference type="NCBI Taxonomy" id="1066"/>
    <lineage>
        <taxon>Bacteria</taxon>
        <taxon>Pseudomonadati</taxon>
        <taxon>Pseudomonadota</taxon>
        <taxon>Betaproteobacteria</taxon>
        <taxon>Rhodocyclales</taxon>
        <taxon>Rhodocyclaceae</taxon>
        <taxon>Rhodocyclus</taxon>
    </lineage>
</organism>
<proteinExistence type="predicted"/>
<sequence length="140" mass="16846">MDKTPIHHTQDAVWHSHFRAPRRPARDTQDVRWQDDLPPAYKDLVIVPLRFEILHEYEILANRTNGYDENEQACYCAYRFVLTSLRSDDDEMFYEEPTYAETTVAWRMRDERWLIYRQIVGNYALGVAHRFYSLSNTMPR</sequence>
<comment type="caution">
    <text evidence="1">The sequence shown here is derived from an EMBL/GenBank/DDBJ whole genome shotgun (WGS) entry which is preliminary data.</text>
</comment>
<name>A0A6L5JYN8_RHOTE</name>
<dbReference type="EMBL" id="WIXJ01000007">
    <property type="protein sequence ID" value="MQY52186.1"/>
    <property type="molecule type" value="Genomic_DNA"/>
</dbReference>